<dbReference type="KEGG" id="tnl:113505456"/>
<dbReference type="OrthoDB" id="7437325at2759"/>
<dbReference type="GeneID" id="113505456"/>
<gene>
    <name evidence="2" type="primary">LOC113505456</name>
</gene>
<accession>A0A7E5WT29</accession>
<evidence type="ECO:0000313" key="1">
    <source>
        <dbReference type="Proteomes" id="UP000322000"/>
    </source>
</evidence>
<sequence>MPGRQYKAPEYPGCVQFKKERPNFPITEEVLHQMTLDTEILPLYEMKIDDYQRFHHGSLRTNNMLYCRWKEYLAKVFTTKREPFLFPLNSDLHFYNNLVYYRPQDTVTNKTDIRRHFFQGPRYDHLGQIPLVHDLRFRKPDNPVTTKVEKKVNKKRRQKANN</sequence>
<organism evidence="1 2">
    <name type="scientific">Trichoplusia ni</name>
    <name type="common">Cabbage looper</name>
    <dbReference type="NCBI Taxonomy" id="7111"/>
    <lineage>
        <taxon>Eukaryota</taxon>
        <taxon>Metazoa</taxon>
        <taxon>Ecdysozoa</taxon>
        <taxon>Arthropoda</taxon>
        <taxon>Hexapoda</taxon>
        <taxon>Insecta</taxon>
        <taxon>Pterygota</taxon>
        <taxon>Neoptera</taxon>
        <taxon>Endopterygota</taxon>
        <taxon>Lepidoptera</taxon>
        <taxon>Glossata</taxon>
        <taxon>Ditrysia</taxon>
        <taxon>Noctuoidea</taxon>
        <taxon>Noctuidae</taxon>
        <taxon>Plusiinae</taxon>
        <taxon>Trichoplusia</taxon>
    </lineage>
</organism>
<dbReference type="Proteomes" id="UP000322000">
    <property type="component" value="Chromosome 26"/>
</dbReference>
<evidence type="ECO:0000313" key="2">
    <source>
        <dbReference type="RefSeq" id="XP_026743950.1"/>
    </source>
</evidence>
<proteinExistence type="predicted"/>
<dbReference type="AlphaFoldDB" id="A0A7E5WT29"/>
<dbReference type="InParanoid" id="A0A7E5WT29"/>
<reference evidence="2" key="1">
    <citation type="submission" date="2025-08" db="UniProtKB">
        <authorList>
            <consortium name="RefSeq"/>
        </authorList>
    </citation>
    <scope>IDENTIFICATION</scope>
</reference>
<protein>
    <submittedName>
        <fullName evidence="2">Uncharacterized protein LOC113505456</fullName>
    </submittedName>
</protein>
<name>A0A7E5WT29_TRINI</name>
<keyword evidence="1" id="KW-1185">Reference proteome</keyword>
<dbReference type="RefSeq" id="XP_026743950.1">
    <property type="nucleotide sequence ID" value="XM_026888149.1"/>
</dbReference>